<dbReference type="PANTHER" id="PTHR42748">
    <property type="entry name" value="NITROGEN METABOLITE REPRESSION PROTEIN NMRA FAMILY MEMBER"/>
    <property type="match status" value="1"/>
</dbReference>
<feature type="region of interest" description="Disordered" evidence="3">
    <location>
        <begin position="272"/>
        <end position="300"/>
    </location>
</feature>
<organism evidence="5">
    <name type="scientific">Haptolina brevifila</name>
    <dbReference type="NCBI Taxonomy" id="156173"/>
    <lineage>
        <taxon>Eukaryota</taxon>
        <taxon>Haptista</taxon>
        <taxon>Haptophyta</taxon>
        <taxon>Prymnesiophyceae</taxon>
        <taxon>Prymnesiales</taxon>
        <taxon>Prymnesiaceae</taxon>
        <taxon>Haptolina</taxon>
    </lineage>
</organism>
<sequence length="300" mass="33500">MTEPFGVFLVSSHNLTPWAGRREILEAQSVIELCKHHHVSHLITSQVAHNEPAQLSDISSKVIIKEKLLAANYPNYTILGPVWFVENWFAEPDGTGYTPVTEKHVGYSGFDVRNERKQAIIYIDDLGKVAATMFGDSTKGSTEWFGQHVDLAGDYLTCQEILEVFSRHTGKDLKPHEYYPVAMNRRALAERPANGVLTDLLILADHMSNVQWHIDIPALRAKFPFLHTLQSALEHANFVPAQGVNADRLTDKLYPGLGLDTAALAQMEDPVRINTGGRPLPSEEHAVRHAPQARRDSNEV</sequence>
<dbReference type="EMBL" id="HBGU01004431">
    <property type="protein sequence ID" value="CAD9400105.1"/>
    <property type="molecule type" value="Transcribed_RNA"/>
</dbReference>
<dbReference type="SUPFAM" id="SSF51735">
    <property type="entry name" value="NAD(P)-binding Rossmann-fold domains"/>
    <property type="match status" value="1"/>
</dbReference>
<accession>A0A7S2FK70</accession>
<feature type="compositionally biased region" description="Basic and acidic residues" evidence="3">
    <location>
        <begin position="281"/>
        <end position="300"/>
    </location>
</feature>
<evidence type="ECO:0000256" key="1">
    <source>
        <dbReference type="ARBA" id="ARBA00006328"/>
    </source>
</evidence>
<dbReference type="InterPro" id="IPR008030">
    <property type="entry name" value="NmrA-like"/>
</dbReference>
<dbReference type="AlphaFoldDB" id="A0A7S2FK70"/>
<dbReference type="Gene3D" id="3.40.50.720">
    <property type="entry name" value="NAD(P)-binding Rossmann-like Domain"/>
    <property type="match status" value="1"/>
</dbReference>
<name>A0A7S2FK70_9EUKA</name>
<keyword evidence="2" id="KW-0521">NADP</keyword>
<evidence type="ECO:0000256" key="2">
    <source>
        <dbReference type="ARBA" id="ARBA00022857"/>
    </source>
</evidence>
<evidence type="ECO:0000256" key="3">
    <source>
        <dbReference type="SAM" id="MobiDB-lite"/>
    </source>
</evidence>
<feature type="domain" description="NmrA-like" evidence="4">
    <location>
        <begin position="23"/>
        <end position="175"/>
    </location>
</feature>
<reference evidence="5" key="1">
    <citation type="submission" date="2021-01" db="EMBL/GenBank/DDBJ databases">
        <authorList>
            <person name="Corre E."/>
            <person name="Pelletier E."/>
            <person name="Niang G."/>
            <person name="Scheremetjew M."/>
            <person name="Finn R."/>
            <person name="Kale V."/>
            <person name="Holt S."/>
            <person name="Cochrane G."/>
            <person name="Meng A."/>
            <person name="Brown T."/>
            <person name="Cohen L."/>
        </authorList>
    </citation>
    <scope>NUCLEOTIDE SEQUENCE</scope>
    <source>
        <strain evidence="5">UTEX LB 985</strain>
    </source>
</reference>
<dbReference type="PANTHER" id="PTHR42748:SF7">
    <property type="entry name" value="NMRA LIKE REDOX SENSOR 1-RELATED"/>
    <property type="match status" value="1"/>
</dbReference>
<gene>
    <name evidence="5" type="ORF">CBRE1094_LOCUS2391</name>
</gene>
<dbReference type="Pfam" id="PF05368">
    <property type="entry name" value="NmrA"/>
    <property type="match status" value="1"/>
</dbReference>
<dbReference type="InterPro" id="IPR036291">
    <property type="entry name" value="NAD(P)-bd_dom_sf"/>
</dbReference>
<comment type="similarity">
    <text evidence="1">Belongs to the NmrA-type oxidoreductase family.</text>
</comment>
<protein>
    <recommendedName>
        <fullName evidence="4">NmrA-like domain-containing protein</fullName>
    </recommendedName>
</protein>
<dbReference type="InterPro" id="IPR051164">
    <property type="entry name" value="NmrA-like_oxidored"/>
</dbReference>
<evidence type="ECO:0000259" key="4">
    <source>
        <dbReference type="Pfam" id="PF05368"/>
    </source>
</evidence>
<proteinExistence type="inferred from homology"/>
<evidence type="ECO:0000313" key="5">
    <source>
        <dbReference type="EMBL" id="CAD9400105.1"/>
    </source>
</evidence>